<dbReference type="InterPro" id="IPR012674">
    <property type="entry name" value="Calycin"/>
</dbReference>
<dbReference type="Proteomes" id="UP000695026">
    <property type="component" value="Unplaced"/>
</dbReference>
<dbReference type="Pfam" id="PF00061">
    <property type="entry name" value="Lipocalin"/>
    <property type="match status" value="1"/>
</dbReference>
<dbReference type="OrthoDB" id="9017403at2759"/>
<dbReference type="GeneID" id="103051725"/>
<organism evidence="2 3">
    <name type="scientific">Python bivittatus</name>
    <name type="common">Burmese python</name>
    <name type="synonym">Python molurus bivittatus</name>
    <dbReference type="NCBI Taxonomy" id="176946"/>
    <lineage>
        <taxon>Eukaryota</taxon>
        <taxon>Metazoa</taxon>
        <taxon>Chordata</taxon>
        <taxon>Craniata</taxon>
        <taxon>Vertebrata</taxon>
        <taxon>Euteleostomi</taxon>
        <taxon>Lepidosauria</taxon>
        <taxon>Squamata</taxon>
        <taxon>Bifurcata</taxon>
        <taxon>Unidentata</taxon>
        <taxon>Episquamata</taxon>
        <taxon>Toxicofera</taxon>
        <taxon>Serpentes</taxon>
        <taxon>Henophidia</taxon>
        <taxon>Pythonidae</taxon>
        <taxon>Python</taxon>
    </lineage>
</organism>
<name>A0A9F5MYT1_PYTBI</name>
<proteinExistence type="predicted"/>
<sequence>MKAGKQHDFYTPFALAWDEVPSAFRFVETDYDTYLIVHSQREAASYMVLAGRKPDLTDDLKQSFQTLAHSLGFPGDVEPVDLKGNSLVLWNCLF</sequence>
<feature type="domain" description="Lipocalin/cytosolic fatty-acid binding" evidence="1">
    <location>
        <begin position="24"/>
        <end position="76"/>
    </location>
</feature>
<dbReference type="KEGG" id="pbi:103051725"/>
<protein>
    <submittedName>
        <fullName evidence="3">Major urinary protein 20-like</fullName>
    </submittedName>
</protein>
<accession>A0A9F5MYT1</accession>
<dbReference type="AlphaFoldDB" id="A0A9F5MYT1"/>
<dbReference type="Gene3D" id="2.40.128.20">
    <property type="match status" value="1"/>
</dbReference>
<dbReference type="RefSeq" id="XP_025021728.1">
    <property type="nucleotide sequence ID" value="XM_025165960.1"/>
</dbReference>
<dbReference type="InterPro" id="IPR000566">
    <property type="entry name" value="Lipocln_cytosolic_FA-bd_dom"/>
</dbReference>
<keyword evidence="2" id="KW-1185">Reference proteome</keyword>
<reference evidence="3" key="1">
    <citation type="submission" date="2025-08" db="UniProtKB">
        <authorList>
            <consortium name="RefSeq"/>
        </authorList>
    </citation>
    <scope>IDENTIFICATION</scope>
    <source>
        <tissue evidence="3">Liver</tissue>
    </source>
</reference>
<evidence type="ECO:0000313" key="3">
    <source>
        <dbReference type="RefSeq" id="XP_025021728.1"/>
    </source>
</evidence>
<evidence type="ECO:0000259" key="1">
    <source>
        <dbReference type="Pfam" id="PF00061"/>
    </source>
</evidence>
<dbReference type="PRINTS" id="PR00179">
    <property type="entry name" value="LIPOCALIN"/>
</dbReference>
<dbReference type="SUPFAM" id="SSF50814">
    <property type="entry name" value="Lipocalins"/>
    <property type="match status" value="1"/>
</dbReference>
<evidence type="ECO:0000313" key="2">
    <source>
        <dbReference type="Proteomes" id="UP000695026"/>
    </source>
</evidence>
<gene>
    <name evidence="3" type="primary">LOC103051725</name>
</gene>